<dbReference type="Pfam" id="PF03205">
    <property type="entry name" value="MobB"/>
    <property type="match status" value="1"/>
</dbReference>
<evidence type="ECO:0000313" key="2">
    <source>
        <dbReference type="EMBL" id="OAB74492.1"/>
    </source>
</evidence>
<dbReference type="EMBL" id="LSFN01000014">
    <property type="protein sequence ID" value="OAB74492.1"/>
    <property type="molecule type" value="Genomic_DNA"/>
</dbReference>
<dbReference type="SUPFAM" id="SSF52540">
    <property type="entry name" value="P-loop containing nucleoside triphosphate hydrolases"/>
    <property type="match status" value="1"/>
</dbReference>
<dbReference type="Gene3D" id="3.40.50.300">
    <property type="entry name" value="P-loop containing nucleotide triphosphate hydrolases"/>
    <property type="match status" value="1"/>
</dbReference>
<proteinExistence type="predicted"/>
<keyword evidence="3" id="KW-1185">Reference proteome</keyword>
<dbReference type="Proteomes" id="UP000077134">
    <property type="component" value="Unassembled WGS sequence"/>
</dbReference>
<dbReference type="OrthoDB" id="9786803at2"/>
<dbReference type="STRING" id="1763538.LPB68_03435"/>
<evidence type="ECO:0000313" key="3">
    <source>
        <dbReference type="Proteomes" id="UP000077134"/>
    </source>
</evidence>
<dbReference type="KEGG" id="pcx:LPB68_03435"/>
<evidence type="ECO:0000259" key="1">
    <source>
        <dbReference type="Pfam" id="PF03205"/>
    </source>
</evidence>
<reference evidence="2 3" key="1">
    <citation type="submission" date="2016-02" db="EMBL/GenBank/DDBJ databases">
        <title>Paenibacillus sp. LPB0068, isolated from Crassostrea gigas.</title>
        <authorList>
            <person name="Shin S.-K."/>
            <person name="Yi H."/>
        </authorList>
    </citation>
    <scope>NUCLEOTIDE SEQUENCE [LARGE SCALE GENOMIC DNA]</scope>
    <source>
        <strain evidence="2 3">LPB0068</strain>
    </source>
</reference>
<dbReference type="InterPro" id="IPR052539">
    <property type="entry name" value="MGD_biosynthesis_adapter"/>
</dbReference>
<dbReference type="InterPro" id="IPR027417">
    <property type="entry name" value="P-loop_NTPase"/>
</dbReference>
<dbReference type="AlphaFoldDB" id="A0A167DKG7"/>
<dbReference type="NCBIfam" id="TIGR00176">
    <property type="entry name" value="mobB"/>
    <property type="match status" value="1"/>
</dbReference>
<comment type="caution">
    <text evidence="2">The sequence shown here is derived from an EMBL/GenBank/DDBJ whole genome shotgun (WGS) entry which is preliminary data.</text>
</comment>
<name>A0A167DKG7_9BACL</name>
<gene>
    <name evidence="2" type="ORF">PNBC_10525</name>
</gene>
<sequence>MPRDFYDDITSGGLPVLQIVGFKDSGKTTLACKIIASLANDGLKVGSAKHDAHRFQLDEPRTDSSKHLMHGSVETVLTSNTATRWMRQEPTSLSEIAEMLYGRVDILIAEGFKSAHYPKVALIRETDQMEELLQEASDVRLWISWLNPKKLSDHREVNPQDYNAPIISIHDEETVLNSIHTLAMSLLSPDVKS</sequence>
<dbReference type="RefSeq" id="WP_068657851.1">
    <property type="nucleotide sequence ID" value="NZ_CP017770.1"/>
</dbReference>
<dbReference type="PANTHER" id="PTHR40072">
    <property type="entry name" value="MOLYBDOPTERIN-GUANINE DINUCLEOTIDE BIOSYNTHESIS ADAPTER PROTEIN-RELATED"/>
    <property type="match status" value="1"/>
</dbReference>
<accession>A0A167DKG7</accession>
<dbReference type="InterPro" id="IPR004435">
    <property type="entry name" value="MobB_dom"/>
</dbReference>
<organism evidence="2 3">
    <name type="scientific">Paenibacillus crassostreae</name>
    <dbReference type="NCBI Taxonomy" id="1763538"/>
    <lineage>
        <taxon>Bacteria</taxon>
        <taxon>Bacillati</taxon>
        <taxon>Bacillota</taxon>
        <taxon>Bacilli</taxon>
        <taxon>Bacillales</taxon>
        <taxon>Paenibacillaceae</taxon>
        <taxon>Paenibacillus</taxon>
    </lineage>
</organism>
<dbReference type="GO" id="GO:0005525">
    <property type="term" value="F:GTP binding"/>
    <property type="evidence" value="ECO:0007669"/>
    <property type="project" value="InterPro"/>
</dbReference>
<dbReference type="GO" id="GO:0006777">
    <property type="term" value="P:Mo-molybdopterin cofactor biosynthetic process"/>
    <property type="evidence" value="ECO:0007669"/>
    <property type="project" value="InterPro"/>
</dbReference>
<protein>
    <recommendedName>
        <fullName evidence="1">Molybdopterin-guanine dinucleotide biosynthesis protein B (MobB) domain-containing protein</fullName>
    </recommendedName>
</protein>
<feature type="domain" description="Molybdopterin-guanine dinucleotide biosynthesis protein B (MobB)" evidence="1">
    <location>
        <begin position="16"/>
        <end position="139"/>
    </location>
</feature>
<dbReference type="PANTHER" id="PTHR40072:SF1">
    <property type="entry name" value="MOLYBDOPTERIN-GUANINE DINUCLEOTIDE BIOSYNTHESIS ADAPTER PROTEIN"/>
    <property type="match status" value="1"/>
</dbReference>